<accession>A0A6G1HFF1</accession>
<evidence type="ECO:0000313" key="2">
    <source>
        <dbReference type="EMBL" id="KAF1991750.1"/>
    </source>
</evidence>
<feature type="compositionally biased region" description="Low complexity" evidence="1">
    <location>
        <begin position="39"/>
        <end position="54"/>
    </location>
</feature>
<gene>
    <name evidence="2" type="ORF">K402DRAFT_69042</name>
</gene>
<protein>
    <submittedName>
        <fullName evidence="2">Uncharacterized protein</fullName>
    </submittedName>
</protein>
<proteinExistence type="predicted"/>
<evidence type="ECO:0000256" key="1">
    <source>
        <dbReference type="SAM" id="MobiDB-lite"/>
    </source>
</evidence>
<evidence type="ECO:0000313" key="3">
    <source>
        <dbReference type="Proteomes" id="UP000800041"/>
    </source>
</evidence>
<dbReference type="Proteomes" id="UP000800041">
    <property type="component" value="Unassembled WGS sequence"/>
</dbReference>
<reference evidence="2" key="1">
    <citation type="journal article" date="2020" name="Stud. Mycol.">
        <title>101 Dothideomycetes genomes: a test case for predicting lifestyles and emergence of pathogens.</title>
        <authorList>
            <person name="Haridas S."/>
            <person name="Albert R."/>
            <person name="Binder M."/>
            <person name="Bloem J."/>
            <person name="Labutti K."/>
            <person name="Salamov A."/>
            <person name="Andreopoulos B."/>
            <person name="Baker S."/>
            <person name="Barry K."/>
            <person name="Bills G."/>
            <person name="Bluhm B."/>
            <person name="Cannon C."/>
            <person name="Castanera R."/>
            <person name="Culley D."/>
            <person name="Daum C."/>
            <person name="Ezra D."/>
            <person name="Gonzalez J."/>
            <person name="Henrissat B."/>
            <person name="Kuo A."/>
            <person name="Liang C."/>
            <person name="Lipzen A."/>
            <person name="Lutzoni F."/>
            <person name="Magnuson J."/>
            <person name="Mondo S."/>
            <person name="Nolan M."/>
            <person name="Ohm R."/>
            <person name="Pangilinan J."/>
            <person name="Park H.-J."/>
            <person name="Ramirez L."/>
            <person name="Alfaro M."/>
            <person name="Sun H."/>
            <person name="Tritt A."/>
            <person name="Yoshinaga Y."/>
            <person name="Zwiers L.-H."/>
            <person name="Turgeon B."/>
            <person name="Goodwin S."/>
            <person name="Spatafora J."/>
            <person name="Crous P."/>
            <person name="Grigoriev I."/>
        </authorList>
    </citation>
    <scope>NUCLEOTIDE SEQUENCE</scope>
    <source>
        <strain evidence="2">CBS 113979</strain>
    </source>
</reference>
<organism evidence="2 3">
    <name type="scientific">Aulographum hederae CBS 113979</name>
    <dbReference type="NCBI Taxonomy" id="1176131"/>
    <lineage>
        <taxon>Eukaryota</taxon>
        <taxon>Fungi</taxon>
        <taxon>Dikarya</taxon>
        <taxon>Ascomycota</taxon>
        <taxon>Pezizomycotina</taxon>
        <taxon>Dothideomycetes</taxon>
        <taxon>Pleosporomycetidae</taxon>
        <taxon>Aulographales</taxon>
        <taxon>Aulographaceae</taxon>
    </lineage>
</organism>
<feature type="region of interest" description="Disordered" evidence="1">
    <location>
        <begin position="39"/>
        <end position="64"/>
    </location>
</feature>
<dbReference type="EMBL" id="ML977138">
    <property type="protein sequence ID" value="KAF1991750.1"/>
    <property type="molecule type" value="Genomic_DNA"/>
</dbReference>
<dbReference type="AlphaFoldDB" id="A0A6G1HFF1"/>
<sequence>MLSEANSRSLDLYPIATRLGRGGLLEELVMSRQVVGLDGMSSSKGSGKGDSAAGPTSPKFLPIAPPRQLRYEHPDQTSPRFKATASPQTTILAVSTATTIPIFWDWEKNVKPSELVHSTDRIKHAQHIIGDSASTLSQFPPPKKVIAATRTRRLLRSAQASNAQLHNTHNTHKPYPLYHTTLQSHPITTSEEPTHQNTARRVHSANIDILAFRWLIQ</sequence>
<name>A0A6G1HFF1_9PEZI</name>
<keyword evidence="3" id="KW-1185">Reference proteome</keyword>